<keyword evidence="2" id="KW-0805">Transcription regulation</keyword>
<evidence type="ECO:0000256" key="3">
    <source>
        <dbReference type="ARBA" id="ARBA00023125"/>
    </source>
</evidence>
<dbReference type="Proteomes" id="UP001341840">
    <property type="component" value="Unassembled WGS sequence"/>
</dbReference>
<protein>
    <recommendedName>
        <fullName evidence="7">TF-B3 domain-containing protein</fullName>
    </recommendedName>
</protein>
<sequence length="434" mass="49903">MAPSSSFQPKNQSPSTVIRFFKIVLSKSLQAGTLKIPTKFSRKHGSDVPNPVYLKPPDGTQWKIDWTKHDDGEILFENGWKEFAAYYSLHDGNLLWFEFKETSLFEVHIFDTSGLEIDYPLNDQTDDDFVEILNKPPPRQRKRSKAPLLSPCTKRQLRSASKTRDVKRSSQSEETNLEIPVFSSRKQDFFDFYPGSRGFKALKEAQKFSSENPFFIVKIRQPKRTTATLPASFFTKYFKNEQRKVKIRFEGKLFPAKLYYYRDGSMPLISTGWPRFAQASNLQPGDVIVFELVDRDDPVFETHIYRAQAFKSRSGGFQSLKAAQNFKSENPSFMIKITHYSILTKAATIPVPFFTKYFGKKKKVNINIRMGSKLLPAKLVYYPSFRSACISAGWRAFFVASNLKAGDVCIFELINEQDQVLDVHIYRGGRLSIL</sequence>
<evidence type="ECO:0000256" key="4">
    <source>
        <dbReference type="ARBA" id="ARBA00023163"/>
    </source>
</evidence>
<dbReference type="SMART" id="SM01019">
    <property type="entry name" value="B3"/>
    <property type="match status" value="3"/>
</dbReference>
<dbReference type="Gene3D" id="2.40.330.10">
    <property type="entry name" value="DNA-binding pseudobarrel domain"/>
    <property type="match status" value="3"/>
</dbReference>
<evidence type="ECO:0000256" key="1">
    <source>
        <dbReference type="ARBA" id="ARBA00004123"/>
    </source>
</evidence>
<organism evidence="8 9">
    <name type="scientific">Stylosanthes scabra</name>
    <dbReference type="NCBI Taxonomy" id="79078"/>
    <lineage>
        <taxon>Eukaryota</taxon>
        <taxon>Viridiplantae</taxon>
        <taxon>Streptophyta</taxon>
        <taxon>Embryophyta</taxon>
        <taxon>Tracheophyta</taxon>
        <taxon>Spermatophyta</taxon>
        <taxon>Magnoliopsida</taxon>
        <taxon>eudicotyledons</taxon>
        <taxon>Gunneridae</taxon>
        <taxon>Pentapetalae</taxon>
        <taxon>rosids</taxon>
        <taxon>fabids</taxon>
        <taxon>Fabales</taxon>
        <taxon>Fabaceae</taxon>
        <taxon>Papilionoideae</taxon>
        <taxon>50 kb inversion clade</taxon>
        <taxon>dalbergioids sensu lato</taxon>
        <taxon>Dalbergieae</taxon>
        <taxon>Pterocarpus clade</taxon>
        <taxon>Stylosanthes</taxon>
    </lineage>
</organism>
<feature type="domain" description="TF-B3" evidence="7">
    <location>
        <begin position="212"/>
        <end position="308"/>
    </location>
</feature>
<keyword evidence="5" id="KW-0539">Nucleus</keyword>
<keyword evidence="3" id="KW-0238">DNA-binding</keyword>
<accession>A0ABU6XIV4</accession>
<feature type="region of interest" description="Disordered" evidence="6">
    <location>
        <begin position="153"/>
        <end position="172"/>
    </location>
</feature>
<dbReference type="InterPro" id="IPR003340">
    <property type="entry name" value="B3_DNA-bd"/>
</dbReference>
<dbReference type="PANTHER" id="PTHR31391:SF4">
    <property type="entry name" value="B3 DOMAIN-CONTAINING PROTEIN OS03G0184500"/>
    <property type="match status" value="1"/>
</dbReference>
<evidence type="ECO:0000313" key="9">
    <source>
        <dbReference type="Proteomes" id="UP001341840"/>
    </source>
</evidence>
<dbReference type="SUPFAM" id="SSF101936">
    <property type="entry name" value="DNA-binding pseudobarrel domain"/>
    <property type="match status" value="3"/>
</dbReference>
<dbReference type="Pfam" id="PF02362">
    <property type="entry name" value="B3"/>
    <property type="match status" value="3"/>
</dbReference>
<evidence type="ECO:0000259" key="7">
    <source>
        <dbReference type="PROSITE" id="PS50863"/>
    </source>
</evidence>
<name>A0ABU6XIV4_9FABA</name>
<dbReference type="CDD" id="cd10017">
    <property type="entry name" value="B3_DNA"/>
    <property type="match status" value="3"/>
</dbReference>
<gene>
    <name evidence="8" type="ORF">PIB30_059453</name>
</gene>
<reference evidence="8 9" key="1">
    <citation type="journal article" date="2023" name="Plants (Basel)">
        <title>Bridging the Gap: Combining Genomics and Transcriptomics Approaches to Understand Stylosanthes scabra, an Orphan Legume from the Brazilian Caatinga.</title>
        <authorList>
            <person name="Ferreira-Neto J.R.C."/>
            <person name="da Silva M.D."/>
            <person name="Binneck E."/>
            <person name="de Melo N.F."/>
            <person name="da Silva R.H."/>
            <person name="de Melo A.L.T.M."/>
            <person name="Pandolfi V."/>
            <person name="Bustamante F.O."/>
            <person name="Brasileiro-Vidal A.C."/>
            <person name="Benko-Iseppon A.M."/>
        </authorList>
    </citation>
    <scope>NUCLEOTIDE SEQUENCE [LARGE SCALE GENOMIC DNA]</scope>
    <source>
        <tissue evidence="8">Leaves</tissue>
    </source>
</reference>
<dbReference type="EMBL" id="JASCZI010211960">
    <property type="protein sequence ID" value="MED6197736.1"/>
    <property type="molecule type" value="Genomic_DNA"/>
</dbReference>
<evidence type="ECO:0000256" key="2">
    <source>
        <dbReference type="ARBA" id="ARBA00023015"/>
    </source>
</evidence>
<dbReference type="PROSITE" id="PS50863">
    <property type="entry name" value="B3"/>
    <property type="match status" value="3"/>
</dbReference>
<dbReference type="InterPro" id="IPR015300">
    <property type="entry name" value="DNA-bd_pseudobarrel_sf"/>
</dbReference>
<keyword evidence="4" id="KW-0804">Transcription</keyword>
<dbReference type="PANTHER" id="PTHR31391">
    <property type="entry name" value="B3 DOMAIN-CONTAINING PROTEIN OS11G0197600-RELATED"/>
    <property type="match status" value="1"/>
</dbReference>
<comment type="subcellular location">
    <subcellularLocation>
        <location evidence="1">Nucleus</location>
    </subcellularLocation>
</comment>
<proteinExistence type="predicted"/>
<evidence type="ECO:0000313" key="8">
    <source>
        <dbReference type="EMBL" id="MED6197736.1"/>
    </source>
</evidence>
<evidence type="ECO:0000256" key="6">
    <source>
        <dbReference type="SAM" id="MobiDB-lite"/>
    </source>
</evidence>
<dbReference type="InterPro" id="IPR044837">
    <property type="entry name" value="REM16-like"/>
</dbReference>
<keyword evidence="9" id="KW-1185">Reference proteome</keyword>
<evidence type="ECO:0000256" key="5">
    <source>
        <dbReference type="ARBA" id="ARBA00023242"/>
    </source>
</evidence>
<feature type="compositionally biased region" description="Basic and acidic residues" evidence="6">
    <location>
        <begin position="162"/>
        <end position="171"/>
    </location>
</feature>
<comment type="caution">
    <text evidence="8">The sequence shown here is derived from an EMBL/GenBank/DDBJ whole genome shotgun (WGS) entry which is preliminary data.</text>
</comment>
<feature type="domain" description="TF-B3" evidence="7">
    <location>
        <begin position="19"/>
        <end position="113"/>
    </location>
</feature>
<feature type="domain" description="TF-B3" evidence="7">
    <location>
        <begin position="332"/>
        <end position="429"/>
    </location>
</feature>